<reference evidence="2" key="1">
    <citation type="journal article" date="2023" name="Front. Plant Sci.">
        <title>Chromosomal-level genome assembly of Melastoma candidum provides insights into trichome evolution.</title>
        <authorList>
            <person name="Zhong Y."/>
            <person name="Wu W."/>
            <person name="Sun C."/>
            <person name="Zou P."/>
            <person name="Liu Y."/>
            <person name="Dai S."/>
            <person name="Zhou R."/>
        </authorList>
    </citation>
    <scope>NUCLEOTIDE SEQUENCE [LARGE SCALE GENOMIC DNA]</scope>
</reference>
<comment type="caution">
    <text evidence="1">The sequence shown here is derived from an EMBL/GenBank/DDBJ whole genome shotgun (WGS) entry which is preliminary data.</text>
</comment>
<evidence type="ECO:0000313" key="2">
    <source>
        <dbReference type="Proteomes" id="UP001057402"/>
    </source>
</evidence>
<gene>
    <name evidence="1" type="ORF">MLD38_001921</name>
</gene>
<proteinExistence type="predicted"/>
<evidence type="ECO:0000313" key="1">
    <source>
        <dbReference type="EMBL" id="KAI4389724.1"/>
    </source>
</evidence>
<accession>A0ACB9SF69</accession>
<sequence>MDFGSMKRKKLQALCKKHGIPANLTNLEMVHRLSSILKVPEKANDDYAREQLAESNLADYENKMDAKDGPVDAKKVRFSPENETFTFLPSNVKTAGKPKRITRSRLPGKASMKHIDSSMRSTRSRAQDLAKNVVVVDVCPVIAAKRTRCSRGRNVVENTGNNQERSDGALDAENHQIELENIVSRKRAEDNRSKGTRHTSGHFVEPFETANSSMEHQRDDRRRQRKKLELQKNNGEVFSIADKKPEDIKISGRVTRSQSMIISENSLELATISEVESQSEAGQVQQKKFPAKAVRGNSKKPGTTRKNLQGVDTGQGKSNGPESVSLMLRMESVKSQTIEPTVDPAKKAPDRRSNRKRSSLAVLGDENFPVEVVDGMNSPQKQEDSLRVEVPQKTILSEPQMGPRPAHEEPLRRSGRHSSNETQLDPALVSSETTKVKLETGSGAFISEEASSSALPSEAKSSLPGGLDHVNKLEMKNHAENSEENSDGELSVGRKMASTGDYADQKIPQLASHITMGSEQLDSFSLECERDFPVNLHNKSFPSHDIKAIVRTPYIMEFTFAAKHGGSCASLSSFCKGSEAEQLSVTKNDSYSGTVEHDDQDYWNGNQVSELGMLKPADKVDKHHPSEDEPIYGCETTPHQMRNSTLQTEASRVAAQDVLDIQAKIAGSSVVAGTHVMKNEETIEPGPQNSCPTSAFVGQGNLEGQEFALGRLEMFDEALCSERDGESLLNERLYNQNNIVEAIDKQNANQGAVLAVGPIMAVHHMDASNECPQSPPGRNSVAPRKYEAQSSGQQDGHPQGCDYASNQIPTDAWNEFLGDITSTLEGKSIDMTNRQGTPRLVENQCSDKQKVLDEFKEGFGTCSLDLHFNWGEIDGGSSVNPRTNQDASLHQRCIITEKTSDPSSFGISSVFNLLVRGDDAEACSDGHPNKEAADAHRHSMCPTRVNDDRQEHLERKYEDDIDRSGGLSGGQVYDPLRVNDVRPYFNIEPCDDYHLPEVAPDLNVETFSEAETSIDRQNYTGKKHEQENEEFSTLSRSLASVREKTGNRILHHCSIWKKVNGSGQEDMKKHKLDQIDIEGDLARLDQELLSTEVSGDHISLVQTANSGLAHSDHEKSSIKAHKSVGLPDPDIHEHTGKTPQAPLGGSFGESLEILQMGECRQRLSTPEQDAITSKDELAIASPSGPKSSKVKSFTCQDIKVIANLVDENSTTSMPSKSTRFLENCEGSTSQINHNTSSPITKLESKLTSPATLLEDIRSSKCSSVEVASVEDVQWLERALLDDTYDCTVECTGGALQQEESEEDHKNAQTCFEVGQGEIKCYAGEDLYPLFQEEEPKRDQTVQNLGSSEGKKIEDERVELTIPKFPETEKENEVGVEKTNILFGLHGSENQPIRPCVEQLSDASRDSGKQNDSHMLADEVQASDRMDESRSPQTQVGCSPVLSVVNSANQDFSKFYVRAEDLTFTCATSQISLDASNTSTDNQNVRFESKNAKEVSIQLFTPNAEEIAKDTHIDESDAEKHALADDFLAKNIEGLMDDQETTASAMIHECMGRDEEDETRTVLKFSIRHNEGQINPYSDADYPPAGTLSSENRDSAADLSSKQTARTDMAKTPLRTDPMVSDMKENMSNIHKAGASTTIGTSKTWTKRRALDPLPNR</sequence>
<keyword evidence="2" id="KW-1185">Reference proteome</keyword>
<dbReference type="EMBL" id="CM042880">
    <property type="protein sequence ID" value="KAI4389724.1"/>
    <property type="molecule type" value="Genomic_DNA"/>
</dbReference>
<name>A0ACB9SF69_9MYRT</name>
<dbReference type="Proteomes" id="UP001057402">
    <property type="component" value="Chromosome 1"/>
</dbReference>
<protein>
    <submittedName>
        <fullName evidence="1">Uncharacterized protein</fullName>
    </submittedName>
</protein>
<organism evidence="1 2">
    <name type="scientific">Melastoma candidum</name>
    <dbReference type="NCBI Taxonomy" id="119954"/>
    <lineage>
        <taxon>Eukaryota</taxon>
        <taxon>Viridiplantae</taxon>
        <taxon>Streptophyta</taxon>
        <taxon>Embryophyta</taxon>
        <taxon>Tracheophyta</taxon>
        <taxon>Spermatophyta</taxon>
        <taxon>Magnoliopsida</taxon>
        <taxon>eudicotyledons</taxon>
        <taxon>Gunneridae</taxon>
        <taxon>Pentapetalae</taxon>
        <taxon>rosids</taxon>
        <taxon>malvids</taxon>
        <taxon>Myrtales</taxon>
        <taxon>Melastomataceae</taxon>
        <taxon>Melastomatoideae</taxon>
        <taxon>Melastomateae</taxon>
        <taxon>Melastoma</taxon>
    </lineage>
</organism>